<feature type="transmembrane region" description="Helical" evidence="1">
    <location>
        <begin position="45"/>
        <end position="64"/>
    </location>
</feature>
<dbReference type="EMBL" id="WKJQ01000001">
    <property type="protein sequence ID" value="MRW97836.1"/>
    <property type="molecule type" value="Genomic_DNA"/>
</dbReference>
<feature type="transmembrane region" description="Helical" evidence="1">
    <location>
        <begin position="175"/>
        <end position="199"/>
    </location>
</feature>
<dbReference type="AlphaFoldDB" id="A0A6A8GCZ2"/>
<feature type="transmembrane region" description="Helical" evidence="1">
    <location>
        <begin position="101"/>
        <end position="120"/>
    </location>
</feature>
<keyword evidence="1" id="KW-0472">Membrane</keyword>
<sequence>MSSTTQSGLNRLVRSKRLNAVLAWLFTGFLTAVAVASVVTNNDLVWGGFAIIVAVLSIVPAVAYREPQAMLPWEVVALASLPIVARVLVRGETIGGMTFTGRVSTYLAVAAVALIIAVELDVFTPVRMNHSFAVFFVVIATMAAAGIWAVVQWLSDIYLGTRLLLNGRPEAVIETMLMWDFVAATLAGLLAGLIFEYYFRRRAYSRERLPDDVVEAAELVDAEEIVDAEVGGSP</sequence>
<proteinExistence type="predicted"/>
<protein>
    <submittedName>
        <fullName evidence="2">Uncharacterized protein</fullName>
    </submittedName>
</protein>
<evidence type="ECO:0000313" key="3">
    <source>
        <dbReference type="Proteomes" id="UP000443423"/>
    </source>
</evidence>
<keyword evidence="1" id="KW-1133">Transmembrane helix</keyword>
<accession>A0A6A8GCZ2</accession>
<feature type="transmembrane region" description="Helical" evidence="1">
    <location>
        <begin position="21"/>
        <end position="39"/>
    </location>
</feature>
<reference evidence="2 3" key="1">
    <citation type="submission" date="2019-11" db="EMBL/GenBank/DDBJ databases">
        <title>Whole genome sequence of Haloferax sp. MBLA0078.</title>
        <authorList>
            <person name="Seo M.-J."/>
            <person name="Cho E.-S."/>
        </authorList>
    </citation>
    <scope>NUCLEOTIDE SEQUENCE [LARGE SCALE GENOMIC DNA]</scope>
    <source>
        <strain evidence="2 3">MBLA0078</strain>
    </source>
</reference>
<feature type="transmembrane region" description="Helical" evidence="1">
    <location>
        <begin position="71"/>
        <end position="89"/>
    </location>
</feature>
<evidence type="ECO:0000313" key="2">
    <source>
        <dbReference type="EMBL" id="MRW97836.1"/>
    </source>
</evidence>
<comment type="caution">
    <text evidence="2">The sequence shown here is derived from an EMBL/GenBank/DDBJ whole genome shotgun (WGS) entry which is preliminary data.</text>
</comment>
<dbReference type="RefSeq" id="WP_151113493.1">
    <property type="nucleotide sequence ID" value="NZ_WKJQ01000001.1"/>
</dbReference>
<organism evidence="2 3">
    <name type="scientific">Haloferax marinum</name>
    <dbReference type="NCBI Taxonomy" id="2666143"/>
    <lineage>
        <taxon>Archaea</taxon>
        <taxon>Methanobacteriati</taxon>
        <taxon>Methanobacteriota</taxon>
        <taxon>Stenosarchaea group</taxon>
        <taxon>Halobacteria</taxon>
        <taxon>Halobacteriales</taxon>
        <taxon>Haloferacaceae</taxon>
        <taxon>Haloferax</taxon>
    </lineage>
</organism>
<dbReference type="OrthoDB" id="342532at2157"/>
<keyword evidence="3" id="KW-1185">Reference proteome</keyword>
<name>A0A6A8GCZ2_9EURY</name>
<feature type="transmembrane region" description="Helical" evidence="1">
    <location>
        <begin position="132"/>
        <end position="155"/>
    </location>
</feature>
<gene>
    <name evidence="2" type="ORF">GJR99_14795</name>
</gene>
<keyword evidence="1" id="KW-0812">Transmembrane</keyword>
<evidence type="ECO:0000256" key="1">
    <source>
        <dbReference type="SAM" id="Phobius"/>
    </source>
</evidence>
<dbReference type="Proteomes" id="UP000443423">
    <property type="component" value="Unassembled WGS sequence"/>
</dbReference>